<evidence type="ECO:0000313" key="2">
    <source>
        <dbReference type="EMBL" id="KAF2877715.1"/>
    </source>
</evidence>
<keyword evidence="3" id="KW-1185">Reference proteome</keyword>
<organism evidence="2 3">
    <name type="scientific">Massariosphaeria phaeospora</name>
    <dbReference type="NCBI Taxonomy" id="100035"/>
    <lineage>
        <taxon>Eukaryota</taxon>
        <taxon>Fungi</taxon>
        <taxon>Dikarya</taxon>
        <taxon>Ascomycota</taxon>
        <taxon>Pezizomycotina</taxon>
        <taxon>Dothideomycetes</taxon>
        <taxon>Pleosporomycetidae</taxon>
        <taxon>Pleosporales</taxon>
        <taxon>Pleosporales incertae sedis</taxon>
        <taxon>Massariosphaeria</taxon>
    </lineage>
</organism>
<feature type="transmembrane region" description="Helical" evidence="1">
    <location>
        <begin position="20"/>
        <end position="39"/>
    </location>
</feature>
<dbReference type="EMBL" id="JAADJZ010000002">
    <property type="protein sequence ID" value="KAF2877715.1"/>
    <property type="molecule type" value="Genomic_DNA"/>
</dbReference>
<keyword evidence="1" id="KW-0812">Transmembrane</keyword>
<feature type="transmembrane region" description="Helical" evidence="1">
    <location>
        <begin position="129"/>
        <end position="148"/>
    </location>
</feature>
<keyword evidence="1" id="KW-0472">Membrane</keyword>
<keyword evidence="1" id="KW-1133">Transmembrane helix</keyword>
<evidence type="ECO:0000256" key="1">
    <source>
        <dbReference type="SAM" id="Phobius"/>
    </source>
</evidence>
<evidence type="ECO:0000313" key="3">
    <source>
        <dbReference type="Proteomes" id="UP000481861"/>
    </source>
</evidence>
<dbReference type="AlphaFoldDB" id="A0A7C8MJ92"/>
<evidence type="ECO:0008006" key="4">
    <source>
        <dbReference type="Google" id="ProtNLM"/>
    </source>
</evidence>
<feature type="transmembrane region" description="Helical" evidence="1">
    <location>
        <begin position="79"/>
        <end position="99"/>
    </location>
</feature>
<gene>
    <name evidence="2" type="ORF">BDV95DRAFT_602074</name>
</gene>
<comment type="caution">
    <text evidence="2">The sequence shown here is derived from an EMBL/GenBank/DDBJ whole genome shotgun (WGS) entry which is preliminary data.</text>
</comment>
<sequence length="158" mass="17322">MSILTSILIDITPPQRAVHLAFRAVAALCSLVTLIFILYCTAKFDVTLGVGYASASWTLVFDLASMFLLWKQHKRLSNLVLSMTEVFIFGLVTAAIISMRLVSLQEDLGAAIRYGGEHRGFRADPWRNLAVGLQGAVGLIHLGFLAGVGREIIKPHLR</sequence>
<reference evidence="2 3" key="1">
    <citation type="submission" date="2020-01" db="EMBL/GenBank/DDBJ databases">
        <authorList>
            <consortium name="DOE Joint Genome Institute"/>
            <person name="Haridas S."/>
            <person name="Albert R."/>
            <person name="Binder M."/>
            <person name="Bloem J."/>
            <person name="Labutti K."/>
            <person name="Salamov A."/>
            <person name="Andreopoulos B."/>
            <person name="Baker S.E."/>
            <person name="Barry K."/>
            <person name="Bills G."/>
            <person name="Bluhm B.H."/>
            <person name="Cannon C."/>
            <person name="Castanera R."/>
            <person name="Culley D.E."/>
            <person name="Daum C."/>
            <person name="Ezra D."/>
            <person name="Gonzalez J.B."/>
            <person name="Henrissat B."/>
            <person name="Kuo A."/>
            <person name="Liang C."/>
            <person name="Lipzen A."/>
            <person name="Lutzoni F."/>
            <person name="Magnuson J."/>
            <person name="Mondo S."/>
            <person name="Nolan M."/>
            <person name="Ohm R."/>
            <person name="Pangilinan J."/>
            <person name="Park H.-J.H."/>
            <person name="Ramirez L."/>
            <person name="Alfaro M."/>
            <person name="Sun H."/>
            <person name="Tritt A."/>
            <person name="Yoshinaga Y."/>
            <person name="Zwiers L.-H.L."/>
            <person name="Turgeon B.G."/>
            <person name="Goodwin S.B."/>
            <person name="Spatafora J.W."/>
            <person name="Crous P.W."/>
            <person name="Grigoriev I.V."/>
        </authorList>
    </citation>
    <scope>NUCLEOTIDE SEQUENCE [LARGE SCALE GENOMIC DNA]</scope>
    <source>
        <strain evidence="2 3">CBS 611.86</strain>
    </source>
</reference>
<name>A0A7C8MJ92_9PLEO</name>
<protein>
    <recommendedName>
        <fullName evidence="4">MARVEL domain-containing protein</fullName>
    </recommendedName>
</protein>
<dbReference type="Proteomes" id="UP000481861">
    <property type="component" value="Unassembled WGS sequence"/>
</dbReference>
<accession>A0A7C8MJ92</accession>
<feature type="transmembrane region" description="Helical" evidence="1">
    <location>
        <begin position="51"/>
        <end position="70"/>
    </location>
</feature>
<proteinExistence type="predicted"/>